<dbReference type="SFLD" id="SFLDG01146">
    <property type="entry name" value="C1.2.2"/>
    <property type="match status" value="1"/>
</dbReference>
<protein>
    <recommendedName>
        <fullName evidence="3">Putative 5'(3')-deoxyribonucleotidase</fullName>
    </recommendedName>
</protein>
<dbReference type="PANTHER" id="PTHR16504:SF4">
    <property type="entry name" value="5'(3')-DEOXYRIBONUCLEOTIDASE"/>
    <property type="match status" value="1"/>
</dbReference>
<dbReference type="PANTHER" id="PTHR16504">
    <property type="entry name" value="5'(3')-DEOXYRIBONUCLEOTIDASE"/>
    <property type="match status" value="1"/>
</dbReference>
<dbReference type="InterPro" id="IPR036412">
    <property type="entry name" value="HAD-like_sf"/>
</dbReference>
<dbReference type="Proteomes" id="UP000572988">
    <property type="component" value="Unassembled WGS sequence"/>
</dbReference>
<dbReference type="InterPro" id="IPR023214">
    <property type="entry name" value="HAD_sf"/>
</dbReference>
<proteinExistence type="inferred from homology"/>
<dbReference type="InterPro" id="IPR010708">
    <property type="entry name" value="5'(3')-deoxyribonucleotidase"/>
</dbReference>
<dbReference type="SUPFAM" id="SSF56784">
    <property type="entry name" value="HAD-like"/>
    <property type="match status" value="1"/>
</dbReference>
<reference evidence="7" key="2">
    <citation type="submission" date="2018-06" db="EMBL/GenBank/DDBJ databases">
        <authorList>
            <consortium name="Pathogen Informatics"/>
            <person name="Doyle S."/>
        </authorList>
    </citation>
    <scope>NUCLEOTIDE SEQUENCE [LARGE SCALE GENOMIC DNA]</scope>
    <source>
        <strain evidence="7">NCTC12218</strain>
    </source>
</reference>
<evidence type="ECO:0000256" key="1">
    <source>
        <dbReference type="ARBA" id="ARBA00003310"/>
    </source>
</evidence>
<dbReference type="GeneID" id="93790766"/>
<name>A0A7Z7QRK6_STASC</name>
<accession>A0A7Z7QRK6</accession>
<dbReference type="SFLD" id="SFLDS00003">
    <property type="entry name" value="Haloacid_Dehalogenase"/>
    <property type="match status" value="1"/>
</dbReference>
<dbReference type="EMBL" id="UHEF01000001">
    <property type="protein sequence ID" value="SUM90015.1"/>
    <property type="molecule type" value="Genomic_DNA"/>
</dbReference>
<dbReference type="GO" id="GO:0008253">
    <property type="term" value="F:5'-nucleotidase activity"/>
    <property type="evidence" value="ECO:0007669"/>
    <property type="project" value="InterPro"/>
</dbReference>
<organism evidence="7">
    <name type="scientific">Staphylococcus schleiferi</name>
    <dbReference type="NCBI Taxonomy" id="1295"/>
    <lineage>
        <taxon>Bacteria</taxon>
        <taxon>Bacillati</taxon>
        <taxon>Bacillota</taxon>
        <taxon>Bacilli</taxon>
        <taxon>Bacillales</taxon>
        <taxon>Staphylococcaceae</taxon>
        <taxon>Staphylococcus</taxon>
    </lineage>
</organism>
<feature type="active site" description="Nucleophile" evidence="4">
    <location>
        <position position="8"/>
    </location>
</feature>
<dbReference type="EMBL" id="LR962863">
    <property type="protein sequence ID" value="CAD7360443.1"/>
    <property type="molecule type" value="Genomic_DNA"/>
</dbReference>
<dbReference type="EMBL" id="POVK01000036">
    <property type="protein sequence ID" value="NHA34770.1"/>
    <property type="molecule type" value="Genomic_DNA"/>
</dbReference>
<comment type="similarity">
    <text evidence="2">Belongs to the 5'(3')-deoxyribonucleotidase family.</text>
</comment>
<evidence type="ECO:0000256" key="4">
    <source>
        <dbReference type="PIRSR" id="PIRSR610708-1"/>
    </source>
</evidence>
<dbReference type="RefSeq" id="WP_016424492.1">
    <property type="nucleotide sequence ID" value="NZ_CABKRV010000001.1"/>
</dbReference>
<dbReference type="Gene3D" id="3.40.50.1000">
    <property type="entry name" value="HAD superfamily/HAD-like"/>
    <property type="match status" value="1"/>
</dbReference>
<evidence type="ECO:0000313" key="8">
    <source>
        <dbReference type="Proteomes" id="UP000264146"/>
    </source>
</evidence>
<reference evidence="6 9" key="1">
    <citation type="submission" date="2018-01" db="EMBL/GenBank/DDBJ databases">
        <title>Complete genome sequence of Staphylococcus Scheliferi isolated from human.</title>
        <authorList>
            <person name="Abouelkhair M.A."/>
            <person name="Bemis D.A."/>
            <person name="Kania S.A."/>
        </authorList>
    </citation>
    <scope>NUCLEOTIDE SEQUENCE [LARGE SCALE GENOMIC DNA]</scope>
    <source>
        <strain evidence="6 9">ATCC 43808</strain>
    </source>
</reference>
<dbReference type="Pfam" id="PF06941">
    <property type="entry name" value="NT5C"/>
    <property type="match status" value="1"/>
</dbReference>
<keyword evidence="9" id="KW-1185">Reference proteome</keyword>
<evidence type="ECO:0000313" key="6">
    <source>
        <dbReference type="EMBL" id="NHA34770.1"/>
    </source>
</evidence>
<dbReference type="GO" id="GO:0009223">
    <property type="term" value="P:pyrimidine deoxyribonucleotide catabolic process"/>
    <property type="evidence" value="ECO:0007669"/>
    <property type="project" value="TreeGrafter"/>
</dbReference>
<gene>
    <name evidence="6" type="ORF">C1O36_09840</name>
    <name evidence="7" type="ORF">NCTC12218_02119</name>
</gene>
<evidence type="ECO:0000313" key="5">
    <source>
        <dbReference type="EMBL" id="CAD7360443.1"/>
    </source>
</evidence>
<dbReference type="SFLD" id="SFLDG01126">
    <property type="entry name" value="C1.2:_Nucleotidase_Like"/>
    <property type="match status" value="1"/>
</dbReference>
<keyword evidence="7" id="KW-0378">Hydrolase</keyword>
<evidence type="ECO:0000313" key="7">
    <source>
        <dbReference type="EMBL" id="SUM90015.1"/>
    </source>
</evidence>
<reference evidence="5 8" key="3">
    <citation type="submission" date="2020-11" db="EMBL/GenBank/DDBJ databases">
        <authorList>
            <consortium name="Pathogen Informatics"/>
        </authorList>
    </citation>
    <scope>NUCLEOTIDE SEQUENCE [LARGE SCALE GENOMIC DNA]</scope>
    <source>
        <strain evidence="5 8">NCTC12218</strain>
    </source>
</reference>
<dbReference type="Gene3D" id="1.10.40.40">
    <property type="entry name" value="Deoxyribonucleotidase, domain 2"/>
    <property type="match status" value="1"/>
</dbReference>
<feature type="active site" description="Proton donor" evidence="4">
    <location>
        <position position="10"/>
    </location>
</feature>
<evidence type="ECO:0000256" key="2">
    <source>
        <dbReference type="ARBA" id="ARBA00009589"/>
    </source>
</evidence>
<dbReference type="AlphaFoldDB" id="A0A7Z7QRK6"/>
<evidence type="ECO:0000313" key="9">
    <source>
        <dbReference type="Proteomes" id="UP000572988"/>
    </source>
</evidence>
<dbReference type="Proteomes" id="UP000264146">
    <property type="component" value="Chromosome"/>
</dbReference>
<comment type="function">
    <text evidence="1">Dephosphorylates the 5' and 2'(3')-phosphates of deoxyribonucleotides.</text>
</comment>
<evidence type="ECO:0000256" key="3">
    <source>
        <dbReference type="ARBA" id="ARBA00014876"/>
    </source>
</evidence>
<sequence>MRASIGIDMDEVLADTTGALIDEFNRRTELGITVEQIIGRKIYDIMPEHTAEIRDILASEGFFRRLNVMKDAQGVVKKLAEHYDIYIVTAAMDVPTSFHDKYDWLLTHFPFLDPQQFVFCGRKGIVATDYLIDDSPRQLAIHTGKPLMFTAPHNEGNTDFERLNNWKEVEAYFLSDISETESLS</sequence>